<evidence type="ECO:0000313" key="2">
    <source>
        <dbReference type="EMBL" id="GBN57057.1"/>
    </source>
</evidence>
<dbReference type="EMBL" id="BGPR01218348">
    <property type="protein sequence ID" value="GBN57020.1"/>
    <property type="molecule type" value="Genomic_DNA"/>
</dbReference>
<dbReference type="EMBL" id="BGPR01218366">
    <property type="protein sequence ID" value="GBN57057.1"/>
    <property type="molecule type" value="Genomic_DNA"/>
</dbReference>
<gene>
    <name evidence="1" type="ORF">AVEN_120333_1</name>
    <name evidence="2" type="ORF">AVEN_217884_1</name>
</gene>
<comment type="caution">
    <text evidence="2">The sequence shown here is derived from an EMBL/GenBank/DDBJ whole genome shotgun (WGS) entry which is preliminary data.</text>
</comment>
<dbReference type="AlphaFoldDB" id="A0A4Y2Q3C0"/>
<proteinExistence type="predicted"/>
<evidence type="ECO:0000313" key="1">
    <source>
        <dbReference type="EMBL" id="GBN57020.1"/>
    </source>
</evidence>
<name>A0A4Y2Q3C0_ARAVE</name>
<evidence type="ECO:0000313" key="3">
    <source>
        <dbReference type="Proteomes" id="UP000499080"/>
    </source>
</evidence>
<sequence>LEYIHLLVLFQKCVILPQLIQEHNSSFLLQLFQGNCTPRLAIAFAPDLGLRPVVAIGRKN</sequence>
<protein>
    <submittedName>
        <fullName evidence="2">Uncharacterized protein</fullName>
    </submittedName>
</protein>
<keyword evidence="3" id="KW-1185">Reference proteome</keyword>
<dbReference type="Proteomes" id="UP000499080">
    <property type="component" value="Unassembled WGS sequence"/>
</dbReference>
<accession>A0A4Y2Q3C0</accession>
<feature type="non-terminal residue" evidence="2">
    <location>
        <position position="1"/>
    </location>
</feature>
<reference evidence="2 3" key="1">
    <citation type="journal article" date="2019" name="Sci. Rep.">
        <title>Orb-weaving spider Araneus ventricosus genome elucidates the spidroin gene catalogue.</title>
        <authorList>
            <person name="Kono N."/>
            <person name="Nakamura H."/>
            <person name="Ohtoshi R."/>
            <person name="Moran D.A.P."/>
            <person name="Shinohara A."/>
            <person name="Yoshida Y."/>
            <person name="Fujiwara M."/>
            <person name="Mori M."/>
            <person name="Tomita M."/>
            <person name="Arakawa K."/>
        </authorList>
    </citation>
    <scope>NUCLEOTIDE SEQUENCE [LARGE SCALE GENOMIC DNA]</scope>
</reference>
<organism evidence="2 3">
    <name type="scientific">Araneus ventricosus</name>
    <name type="common">Orbweaver spider</name>
    <name type="synonym">Epeira ventricosa</name>
    <dbReference type="NCBI Taxonomy" id="182803"/>
    <lineage>
        <taxon>Eukaryota</taxon>
        <taxon>Metazoa</taxon>
        <taxon>Ecdysozoa</taxon>
        <taxon>Arthropoda</taxon>
        <taxon>Chelicerata</taxon>
        <taxon>Arachnida</taxon>
        <taxon>Araneae</taxon>
        <taxon>Araneomorphae</taxon>
        <taxon>Entelegynae</taxon>
        <taxon>Araneoidea</taxon>
        <taxon>Araneidae</taxon>
        <taxon>Araneus</taxon>
    </lineage>
</organism>